<dbReference type="PANTHER" id="PTHR30185:SF18">
    <property type="entry name" value="TRANSCRIPTIONAL REGULATOR MTLR"/>
    <property type="match status" value="1"/>
</dbReference>
<keyword evidence="4" id="KW-0804">Transcription</keyword>
<evidence type="ECO:0000256" key="2">
    <source>
        <dbReference type="ARBA" id="ARBA00023015"/>
    </source>
</evidence>
<evidence type="ECO:0000259" key="5">
    <source>
        <dbReference type="PROSITE" id="PS51094"/>
    </source>
</evidence>
<dbReference type="EMBL" id="AP019822">
    <property type="protein sequence ID" value="BBM36849.1"/>
    <property type="molecule type" value="Genomic_DNA"/>
</dbReference>
<dbReference type="Gene3D" id="3.40.930.10">
    <property type="entry name" value="Mannitol-specific EII, Chain A"/>
    <property type="match status" value="1"/>
</dbReference>
<evidence type="ECO:0000313" key="7">
    <source>
        <dbReference type="EMBL" id="BBM36849.1"/>
    </source>
</evidence>
<name>A0A510JC06_9FUSO</name>
<dbReference type="OrthoDB" id="83598at2"/>
<dbReference type="SUPFAM" id="SSF55804">
    <property type="entry name" value="Phoshotransferase/anion transport protein"/>
    <property type="match status" value="1"/>
</dbReference>
<dbReference type="InterPro" id="IPR007737">
    <property type="entry name" value="Mga_HTH"/>
</dbReference>
<dbReference type="Gene3D" id="1.10.10.10">
    <property type="entry name" value="Winged helix-like DNA-binding domain superfamily/Winged helix DNA-binding domain"/>
    <property type="match status" value="2"/>
</dbReference>
<protein>
    <submittedName>
        <fullName evidence="7">HTH domain protein</fullName>
    </submittedName>
</protein>
<dbReference type="InterPro" id="IPR050661">
    <property type="entry name" value="BglG_antiterminators"/>
</dbReference>
<dbReference type="PROSITE" id="PS51094">
    <property type="entry name" value="PTS_EIIA_TYPE_2"/>
    <property type="match status" value="1"/>
</dbReference>
<dbReference type="Pfam" id="PF05043">
    <property type="entry name" value="Mga"/>
    <property type="match status" value="1"/>
</dbReference>
<dbReference type="InterPro" id="IPR011608">
    <property type="entry name" value="PRD"/>
</dbReference>
<dbReference type="RefSeq" id="WP_026738038.1">
    <property type="nucleotide sequence ID" value="NZ_AP019822.1"/>
</dbReference>
<dbReference type="InterPro" id="IPR016152">
    <property type="entry name" value="PTrfase/Anion_transptr"/>
</dbReference>
<dbReference type="InterPro" id="IPR036388">
    <property type="entry name" value="WH-like_DNA-bd_sf"/>
</dbReference>
<sequence>MILNEREVKILEKFYKNKTVLLSELSKEFSVSERMIRYNINEINTLLEFIKIAPIKKIGKSKYILENNSTRLLDVIKELEPINKSRRQTLIQMYLMFSEEKVNIKYLMEKFQLTRVSINSDIKEINKTLNIRGLKIENNKGLSIIGNTDNIKKYKIFILSEQLELLFKEDYSEYVNQIKEIIFKIISEKTLKKIKVFVDEVISENKIKLDDLNYKYFYSQVLNIFYEDSYKNRNCHDSDYKEYVEKKLKELKLLKELNVKKVNELSNLVSWIKSYESYEDFFQDLLSIEVLVKNIIKTVENKISIQITKDKLLEEFLIQHLKALIYRTQKGYKLKDSIIVEERDEDKLYMTIKDSLKLISQQLGSEIENNEIHLLKIHFLASIERINKLKTVPLEIAIVTSLGSGSNKILIDNIKSKFLVNVVYIGPLYNLDSVLKKHKNIKYILTTIDIEENKYKSKIIKINTILSFEDKQKLDLLGFRSNNNKINLSNLIEVISENCKIGNKNNLIENLMNNFNDRIINDISEFTGNEDILLSKNIIFDYKAENIVDAIRECCKNLEKDYTDSTYTEEVLDVFINNQRQIIRYNGVMLPHAVNKDNVHKNGVSILKLKNPILMENTKEKIDTIVCFAIKDKKNISKEVSNVINKVLKRQFKKLLRERDKISIINYLIN</sequence>
<dbReference type="SUPFAM" id="SSF63520">
    <property type="entry name" value="PTS-regulatory domain, PRD"/>
    <property type="match status" value="1"/>
</dbReference>
<dbReference type="STRING" id="714315.GCA_000516535_01802"/>
<dbReference type="Gene3D" id="1.10.1790.10">
    <property type="entry name" value="PRD domain"/>
    <property type="match status" value="1"/>
</dbReference>
<dbReference type="InterPro" id="IPR002178">
    <property type="entry name" value="PTS_EIIA_type-2_dom"/>
</dbReference>
<dbReference type="AlphaFoldDB" id="A0A510JC06"/>
<dbReference type="GO" id="GO:0006355">
    <property type="term" value="P:regulation of DNA-templated transcription"/>
    <property type="evidence" value="ECO:0007669"/>
    <property type="project" value="InterPro"/>
</dbReference>
<dbReference type="Proteomes" id="UP000321606">
    <property type="component" value="Chromosome"/>
</dbReference>
<feature type="domain" description="PTS EIIA type-2" evidence="5">
    <location>
        <begin position="531"/>
        <end position="670"/>
    </location>
</feature>
<dbReference type="KEGG" id="lgo:JCM16774_1795"/>
<evidence type="ECO:0000256" key="3">
    <source>
        <dbReference type="ARBA" id="ARBA00023159"/>
    </source>
</evidence>
<keyword evidence="3" id="KW-0010">Activator</keyword>
<accession>A0A510JC06</accession>
<dbReference type="Pfam" id="PF00874">
    <property type="entry name" value="PRD"/>
    <property type="match status" value="1"/>
</dbReference>
<keyword evidence="2" id="KW-0805">Transcription regulation</keyword>
<evidence type="ECO:0000256" key="1">
    <source>
        <dbReference type="ARBA" id="ARBA00022737"/>
    </source>
</evidence>
<proteinExistence type="predicted"/>
<evidence type="ECO:0000259" key="6">
    <source>
        <dbReference type="PROSITE" id="PS51372"/>
    </source>
</evidence>
<evidence type="ECO:0000256" key="4">
    <source>
        <dbReference type="ARBA" id="ARBA00023163"/>
    </source>
</evidence>
<organism evidence="7 8">
    <name type="scientific">Pseudoleptotrichia goodfellowii</name>
    <dbReference type="NCBI Taxonomy" id="157692"/>
    <lineage>
        <taxon>Bacteria</taxon>
        <taxon>Fusobacteriati</taxon>
        <taxon>Fusobacteriota</taxon>
        <taxon>Fusobacteriia</taxon>
        <taxon>Fusobacteriales</taxon>
        <taxon>Leptotrichiaceae</taxon>
        <taxon>Pseudoleptotrichia</taxon>
    </lineage>
</organism>
<gene>
    <name evidence="7" type="ORF">JCM16774_1795</name>
</gene>
<evidence type="ECO:0000313" key="8">
    <source>
        <dbReference type="Proteomes" id="UP000321606"/>
    </source>
</evidence>
<dbReference type="InterPro" id="IPR036634">
    <property type="entry name" value="PRD_sf"/>
</dbReference>
<feature type="domain" description="PRD" evidence="6">
    <location>
        <begin position="283"/>
        <end position="389"/>
    </location>
</feature>
<dbReference type="PROSITE" id="PS51372">
    <property type="entry name" value="PRD_2"/>
    <property type="match status" value="1"/>
</dbReference>
<dbReference type="PANTHER" id="PTHR30185">
    <property type="entry name" value="CRYPTIC BETA-GLUCOSIDE BGL OPERON ANTITERMINATOR"/>
    <property type="match status" value="1"/>
</dbReference>
<reference evidence="7 8" key="1">
    <citation type="submission" date="2019-07" db="EMBL/GenBank/DDBJ databases">
        <title>Complete Genome Sequence of Leptotrichia goodfellowii Strain JCM 16774.</title>
        <authorList>
            <person name="Watanabe S."/>
            <person name="Cui L."/>
        </authorList>
    </citation>
    <scope>NUCLEOTIDE SEQUENCE [LARGE SCALE GENOMIC DNA]</scope>
    <source>
        <strain evidence="7 8">JCM16774</strain>
    </source>
</reference>
<keyword evidence="1" id="KW-0677">Repeat</keyword>